<gene>
    <name evidence="4" type="ORF">S12H4_29260</name>
</gene>
<comment type="caution">
    <text evidence="4">The sequence shown here is derived from an EMBL/GenBank/DDBJ whole genome shotgun (WGS) entry which is preliminary data.</text>
</comment>
<dbReference type="AlphaFoldDB" id="X1UUJ1"/>
<dbReference type="Pfam" id="PF00460">
    <property type="entry name" value="Flg_bb_rod"/>
    <property type="match status" value="1"/>
</dbReference>
<dbReference type="GO" id="GO:0009288">
    <property type="term" value="C:bacterial-type flagellum"/>
    <property type="evidence" value="ECO:0007669"/>
    <property type="project" value="TreeGrafter"/>
</dbReference>
<evidence type="ECO:0000256" key="1">
    <source>
        <dbReference type="SAM" id="MobiDB-lite"/>
    </source>
</evidence>
<feature type="non-terminal residue" evidence="4">
    <location>
        <position position="168"/>
    </location>
</feature>
<proteinExistence type="predicted"/>
<dbReference type="InterPro" id="IPR020013">
    <property type="entry name" value="Flagellar_FlgE/F/G"/>
</dbReference>
<evidence type="ECO:0000313" key="4">
    <source>
        <dbReference type="EMBL" id="GAI96004.1"/>
    </source>
</evidence>
<reference evidence="4" key="1">
    <citation type="journal article" date="2014" name="Front. Microbiol.">
        <title>High frequency of phylogenetically diverse reductive dehalogenase-homologous genes in deep subseafloor sedimentary metagenomes.</title>
        <authorList>
            <person name="Kawai M."/>
            <person name="Futagami T."/>
            <person name="Toyoda A."/>
            <person name="Takaki Y."/>
            <person name="Nishi S."/>
            <person name="Hori S."/>
            <person name="Arai W."/>
            <person name="Tsubouchi T."/>
            <person name="Morono Y."/>
            <person name="Uchiyama I."/>
            <person name="Ito T."/>
            <person name="Fujiyama A."/>
            <person name="Inagaki F."/>
            <person name="Takami H."/>
        </authorList>
    </citation>
    <scope>NUCLEOTIDE SEQUENCE</scope>
    <source>
        <strain evidence="4">Expedition CK06-06</strain>
    </source>
</reference>
<dbReference type="PANTHER" id="PTHR30435">
    <property type="entry name" value="FLAGELLAR PROTEIN"/>
    <property type="match status" value="1"/>
</dbReference>
<feature type="domain" description="Flagellar hook protein FlgE/F/G-like D1" evidence="3">
    <location>
        <begin position="86"/>
        <end position="144"/>
    </location>
</feature>
<accession>X1UUJ1</accession>
<dbReference type="SUPFAM" id="SSF117143">
    <property type="entry name" value="Flagellar hook protein flgE"/>
    <property type="match status" value="1"/>
</dbReference>
<evidence type="ECO:0000259" key="3">
    <source>
        <dbReference type="Pfam" id="PF22692"/>
    </source>
</evidence>
<organism evidence="4">
    <name type="scientific">marine sediment metagenome</name>
    <dbReference type="NCBI Taxonomy" id="412755"/>
    <lineage>
        <taxon>unclassified sequences</taxon>
        <taxon>metagenomes</taxon>
        <taxon>ecological metagenomes</taxon>
    </lineage>
</organism>
<dbReference type="NCBIfam" id="TIGR03506">
    <property type="entry name" value="FlgEFG_subfam"/>
    <property type="match status" value="1"/>
</dbReference>
<dbReference type="InterPro" id="IPR019776">
    <property type="entry name" value="Flagellar_basal_body_rod_CS"/>
</dbReference>
<evidence type="ECO:0000259" key="2">
    <source>
        <dbReference type="Pfam" id="PF00460"/>
    </source>
</evidence>
<dbReference type="PANTHER" id="PTHR30435:SF19">
    <property type="entry name" value="FLAGELLAR BASAL-BODY ROD PROTEIN FLGG"/>
    <property type="match status" value="1"/>
</dbReference>
<dbReference type="PROSITE" id="PS00588">
    <property type="entry name" value="FLAGELLA_BB_ROD"/>
    <property type="match status" value="1"/>
</dbReference>
<dbReference type="InterPro" id="IPR037925">
    <property type="entry name" value="FlgE/F/G-like"/>
</dbReference>
<dbReference type="InterPro" id="IPR053967">
    <property type="entry name" value="LlgE_F_G-like_D1"/>
</dbReference>
<feature type="region of interest" description="Disordered" evidence="1">
    <location>
        <begin position="37"/>
        <end position="58"/>
    </location>
</feature>
<name>X1UUJ1_9ZZZZ</name>
<dbReference type="EMBL" id="BARW01016859">
    <property type="protein sequence ID" value="GAI96004.1"/>
    <property type="molecule type" value="Genomic_DNA"/>
</dbReference>
<dbReference type="GO" id="GO:0071978">
    <property type="term" value="P:bacterial-type flagellum-dependent swarming motility"/>
    <property type="evidence" value="ECO:0007669"/>
    <property type="project" value="TreeGrafter"/>
</dbReference>
<dbReference type="InterPro" id="IPR001444">
    <property type="entry name" value="Flag_bb_rod_N"/>
</dbReference>
<feature type="domain" description="Flagellar basal body rod protein N-terminal" evidence="2">
    <location>
        <begin position="7"/>
        <end position="35"/>
    </location>
</feature>
<sequence>MIDGISAAISALKVFEKKLGTAANNIANISTQGFKSSRLTSQEASPQNVSTSSGVSQVGRGTTIGEITQDFSQGSFEPTSSPTDMAIGGNGFFVLRAPEGRDYYTRDGQFQFDKNGRFVTTLGYGVQGWALDPITGEIQGAIQDITLSSFTSPPQQTTILKNIINLNS</sequence>
<protein>
    <submittedName>
        <fullName evidence="4">Uncharacterized protein</fullName>
    </submittedName>
</protein>
<dbReference type="Pfam" id="PF22692">
    <property type="entry name" value="LlgE_F_G_D1"/>
    <property type="match status" value="1"/>
</dbReference>